<protein>
    <submittedName>
        <fullName evidence="1">Uncharacterized protein</fullName>
    </submittedName>
</protein>
<name>A0AA40CZY0_9PEZI</name>
<dbReference type="EMBL" id="JAULSV010000001">
    <property type="protein sequence ID" value="KAK0656677.1"/>
    <property type="molecule type" value="Genomic_DNA"/>
</dbReference>
<evidence type="ECO:0000313" key="2">
    <source>
        <dbReference type="Proteomes" id="UP001174936"/>
    </source>
</evidence>
<gene>
    <name evidence="1" type="ORF">B0T16DRAFT_399895</name>
</gene>
<evidence type="ECO:0000313" key="1">
    <source>
        <dbReference type="EMBL" id="KAK0656677.1"/>
    </source>
</evidence>
<proteinExistence type="predicted"/>
<sequence length="54" mass="6031">MLSTHMAVREHCKQWPLPPLTAQLPSFKVSRPSHGHNVGYARLISHPPSPPPLK</sequence>
<dbReference type="Proteomes" id="UP001174936">
    <property type="component" value="Unassembled WGS sequence"/>
</dbReference>
<keyword evidence="2" id="KW-1185">Reference proteome</keyword>
<reference evidence="1" key="1">
    <citation type="submission" date="2023-06" db="EMBL/GenBank/DDBJ databases">
        <title>Genome-scale phylogeny and comparative genomics of the fungal order Sordariales.</title>
        <authorList>
            <consortium name="Lawrence Berkeley National Laboratory"/>
            <person name="Hensen N."/>
            <person name="Bonometti L."/>
            <person name="Westerberg I."/>
            <person name="Brannstrom I.O."/>
            <person name="Guillou S."/>
            <person name="Cros-Aarteil S."/>
            <person name="Calhoun S."/>
            <person name="Haridas S."/>
            <person name="Kuo A."/>
            <person name="Mondo S."/>
            <person name="Pangilinan J."/>
            <person name="Riley R."/>
            <person name="Labutti K."/>
            <person name="Andreopoulos B."/>
            <person name="Lipzen A."/>
            <person name="Chen C."/>
            <person name="Yanf M."/>
            <person name="Daum C."/>
            <person name="Ng V."/>
            <person name="Clum A."/>
            <person name="Steindorff A."/>
            <person name="Ohm R."/>
            <person name="Martin F."/>
            <person name="Silar P."/>
            <person name="Natvig D."/>
            <person name="Lalanne C."/>
            <person name="Gautier V."/>
            <person name="Ament-Velasquez S.L."/>
            <person name="Kruys A."/>
            <person name="Hutchinson M.I."/>
            <person name="Powell A.J."/>
            <person name="Barry K."/>
            <person name="Miller A.N."/>
            <person name="Grigoriev I.V."/>
            <person name="Debuchy R."/>
            <person name="Gladieux P."/>
            <person name="Thoren M.H."/>
            <person name="Johannesson H."/>
        </authorList>
    </citation>
    <scope>NUCLEOTIDE SEQUENCE</scope>
    <source>
        <strain evidence="1">SMH2532-1</strain>
    </source>
</reference>
<dbReference type="AlphaFoldDB" id="A0AA40CZY0"/>
<organism evidence="1 2">
    <name type="scientific">Cercophora newfieldiana</name>
    <dbReference type="NCBI Taxonomy" id="92897"/>
    <lineage>
        <taxon>Eukaryota</taxon>
        <taxon>Fungi</taxon>
        <taxon>Dikarya</taxon>
        <taxon>Ascomycota</taxon>
        <taxon>Pezizomycotina</taxon>
        <taxon>Sordariomycetes</taxon>
        <taxon>Sordariomycetidae</taxon>
        <taxon>Sordariales</taxon>
        <taxon>Lasiosphaeriaceae</taxon>
        <taxon>Cercophora</taxon>
    </lineage>
</organism>
<comment type="caution">
    <text evidence="1">The sequence shown here is derived from an EMBL/GenBank/DDBJ whole genome shotgun (WGS) entry which is preliminary data.</text>
</comment>
<accession>A0AA40CZY0</accession>